<feature type="transmembrane region" description="Helical" evidence="10">
    <location>
        <begin position="410"/>
        <end position="429"/>
    </location>
</feature>
<dbReference type="Proteomes" id="UP000738325">
    <property type="component" value="Unassembled WGS sequence"/>
</dbReference>
<feature type="transmembrane region" description="Helical" evidence="10">
    <location>
        <begin position="22"/>
        <end position="47"/>
    </location>
</feature>
<evidence type="ECO:0000256" key="6">
    <source>
        <dbReference type="ARBA" id="ARBA00023136"/>
    </source>
</evidence>
<evidence type="ECO:0000256" key="5">
    <source>
        <dbReference type="ARBA" id="ARBA00023065"/>
    </source>
</evidence>
<dbReference type="InterPro" id="IPR003280">
    <property type="entry name" value="2pore_dom_K_chnl"/>
</dbReference>
<keyword evidence="5 8" id="KW-0406">Ion transport</keyword>
<comment type="similarity">
    <text evidence="8">Belongs to the two pore domain potassium channel (TC 1.A.1.8) family.</text>
</comment>
<feature type="compositionally biased region" description="Polar residues" evidence="9">
    <location>
        <begin position="783"/>
        <end position="793"/>
    </location>
</feature>
<feature type="compositionally biased region" description="Basic residues" evidence="9">
    <location>
        <begin position="744"/>
        <end position="762"/>
    </location>
</feature>
<feature type="transmembrane region" description="Helical" evidence="10">
    <location>
        <begin position="59"/>
        <end position="78"/>
    </location>
</feature>
<comment type="subcellular location">
    <subcellularLocation>
        <location evidence="1">Membrane</location>
        <topology evidence="1">Multi-pass membrane protein</topology>
    </subcellularLocation>
</comment>
<evidence type="ECO:0000256" key="3">
    <source>
        <dbReference type="ARBA" id="ARBA00022692"/>
    </source>
</evidence>
<dbReference type="EMBL" id="JAAAIP010000009">
    <property type="protein sequence ID" value="KAG0329926.1"/>
    <property type="molecule type" value="Genomic_DNA"/>
</dbReference>
<organism evidence="12 13">
    <name type="scientific">Dissophora globulifera</name>
    <dbReference type="NCBI Taxonomy" id="979702"/>
    <lineage>
        <taxon>Eukaryota</taxon>
        <taxon>Fungi</taxon>
        <taxon>Fungi incertae sedis</taxon>
        <taxon>Mucoromycota</taxon>
        <taxon>Mortierellomycotina</taxon>
        <taxon>Mortierellomycetes</taxon>
        <taxon>Mortierellales</taxon>
        <taxon>Mortierellaceae</taxon>
        <taxon>Dissophora</taxon>
    </lineage>
</organism>
<dbReference type="PANTHER" id="PTHR11003">
    <property type="entry name" value="POTASSIUM CHANNEL, SUBFAMILY K"/>
    <property type="match status" value="1"/>
</dbReference>
<name>A0A9P6RX55_9FUNG</name>
<dbReference type="SUPFAM" id="SSF81324">
    <property type="entry name" value="Voltage-gated potassium channels"/>
    <property type="match status" value="2"/>
</dbReference>
<keyword evidence="2 8" id="KW-0813">Transport</keyword>
<dbReference type="PRINTS" id="PR01333">
    <property type="entry name" value="2POREKCHANEL"/>
</dbReference>
<feature type="compositionally biased region" description="Basic and acidic residues" evidence="9">
    <location>
        <begin position="301"/>
        <end position="336"/>
    </location>
</feature>
<evidence type="ECO:0000256" key="2">
    <source>
        <dbReference type="ARBA" id="ARBA00022448"/>
    </source>
</evidence>
<feature type="domain" description="Potassium channel" evidence="11">
    <location>
        <begin position="394"/>
        <end position="464"/>
    </location>
</feature>
<feature type="compositionally biased region" description="Low complexity" evidence="9">
    <location>
        <begin position="823"/>
        <end position="832"/>
    </location>
</feature>
<dbReference type="OrthoDB" id="297496at2759"/>
<keyword evidence="13" id="KW-1185">Reference proteome</keyword>
<dbReference type="PANTHER" id="PTHR11003:SF342">
    <property type="entry name" value="OUTWARD-RECTIFIER POTASSIUM CHANNEL TOK1"/>
    <property type="match status" value="1"/>
</dbReference>
<proteinExistence type="inferred from homology"/>
<dbReference type="InterPro" id="IPR013099">
    <property type="entry name" value="K_chnl_dom"/>
</dbReference>
<feature type="region of interest" description="Disordered" evidence="9">
    <location>
        <begin position="685"/>
        <end position="721"/>
    </location>
</feature>
<feature type="transmembrane region" description="Helical" evidence="10">
    <location>
        <begin position="155"/>
        <end position="178"/>
    </location>
</feature>
<dbReference type="Gene3D" id="1.10.287.70">
    <property type="match status" value="2"/>
</dbReference>
<evidence type="ECO:0000256" key="8">
    <source>
        <dbReference type="RuleBase" id="RU003857"/>
    </source>
</evidence>
<keyword evidence="6 10" id="KW-0472">Membrane</keyword>
<feature type="region of interest" description="Disordered" evidence="9">
    <location>
        <begin position="574"/>
        <end position="616"/>
    </location>
</feature>
<feature type="compositionally biased region" description="Basic and acidic residues" evidence="9">
    <location>
        <begin position="804"/>
        <end position="813"/>
    </location>
</feature>
<sequence length="832" mass="93376">MAITCNICILFRFLERYVWHSIILALIIATLHDVLCIGAIVPFCILYPQSHGYIYLHGFWAMVGSMILSFTATALMLIDLLCTPKVQLQVSGVTRKQRILIIEAMGMCFYLALGALVFLHLEQWTYLDALFFVFVTVTTIGFGDLVPTSSGGRVFLVFYAAGGIVLLGVIINSIRYVIRENLERRFAIHAKERKAKRELKVKLAIEAEDKRRKQECDQLCQIQDRDADQHLFQRDECLAPQLQQHTKRHSDSTLVNVSRSTFFGMQKTNDNPQRAALLSSSLPPKQYENTTITFLDQESPNQHDDEFHSGDKIDNDNSRNETEKSRPMGSHPNDRSRWRRFIPFLQKKPTTAELVANMHRATAEELQEAEERQTHKEKIREYRARLLVNVASFSVLWLVGGVIFNFIESWGFGTSMYFAFISFSTIGYGDLVPTTLAGRSIFMVYCLFAIVALTSLASLVSEVLDKRVQKNDAEPQSTCEEGKSTLEDNRSIMEHDVDLETGLLQEAKGGDIQRNDRTQVLHSLAETSPDVEARMATHDGDCEGCLQKLVDVANEFDQLLQKVIGQNSSNIGNNQTSHLSAKPSEPLLHGGVSSALLSPPPTLRSSPSPSYPMARQHSGDDAIFVPAIQWRQFIDYAAQFKLLAEAGEDALQRVAAGDTRLTETWNRRHDKQLRQVKILQERRKQLVEQGSSHGSDNVDKEEELENWGEEGSSHDDGEALDRGRGKIVETLLGGVKSGDLRLSSRGRRSSRQLSSAHHRHSFKQQSQHSSDGQDDESGQDISTSIHPNQLERNSSSGSSIESVSHARADRHYGSDSSDTGASKQQKQQQQTD</sequence>
<keyword evidence="7 8" id="KW-0407">Ion channel</keyword>
<feature type="domain" description="Potassium channel" evidence="11">
    <location>
        <begin position="107"/>
        <end position="177"/>
    </location>
</feature>
<evidence type="ECO:0000256" key="1">
    <source>
        <dbReference type="ARBA" id="ARBA00004141"/>
    </source>
</evidence>
<feature type="transmembrane region" description="Helical" evidence="10">
    <location>
        <begin position="386"/>
        <end position="404"/>
    </location>
</feature>
<feature type="region of interest" description="Disordered" evidence="9">
    <location>
        <begin position="293"/>
        <end position="336"/>
    </location>
</feature>
<feature type="transmembrane region" description="Helical" evidence="10">
    <location>
        <begin position="441"/>
        <end position="460"/>
    </location>
</feature>
<keyword evidence="4 10" id="KW-1133">Transmembrane helix</keyword>
<dbReference type="GO" id="GO:0005886">
    <property type="term" value="C:plasma membrane"/>
    <property type="evidence" value="ECO:0007669"/>
    <property type="project" value="TreeGrafter"/>
</dbReference>
<protein>
    <recommendedName>
        <fullName evidence="11">Potassium channel domain-containing protein</fullName>
    </recommendedName>
</protein>
<dbReference type="GO" id="GO:0030322">
    <property type="term" value="P:stabilization of membrane potential"/>
    <property type="evidence" value="ECO:0007669"/>
    <property type="project" value="TreeGrafter"/>
</dbReference>
<dbReference type="AlphaFoldDB" id="A0A9P6RX55"/>
<feature type="compositionally biased region" description="Basic and acidic residues" evidence="9">
    <location>
        <begin position="711"/>
        <end position="721"/>
    </location>
</feature>
<dbReference type="GO" id="GO:0015271">
    <property type="term" value="F:outward rectifier potassium channel activity"/>
    <property type="evidence" value="ECO:0007669"/>
    <property type="project" value="TreeGrafter"/>
</dbReference>
<feature type="region of interest" description="Disordered" evidence="9">
    <location>
        <begin position="738"/>
        <end position="832"/>
    </location>
</feature>
<evidence type="ECO:0000256" key="10">
    <source>
        <dbReference type="SAM" id="Phobius"/>
    </source>
</evidence>
<evidence type="ECO:0000256" key="9">
    <source>
        <dbReference type="SAM" id="MobiDB-lite"/>
    </source>
</evidence>
<evidence type="ECO:0000313" key="13">
    <source>
        <dbReference type="Proteomes" id="UP000738325"/>
    </source>
</evidence>
<keyword evidence="3 8" id="KW-0812">Transmembrane</keyword>
<evidence type="ECO:0000313" key="12">
    <source>
        <dbReference type="EMBL" id="KAG0329926.1"/>
    </source>
</evidence>
<evidence type="ECO:0000256" key="4">
    <source>
        <dbReference type="ARBA" id="ARBA00022989"/>
    </source>
</evidence>
<accession>A0A9P6RX55</accession>
<gene>
    <name evidence="12" type="ORF">BGZ99_010037</name>
</gene>
<comment type="caution">
    <text evidence="12">The sequence shown here is derived from an EMBL/GenBank/DDBJ whole genome shotgun (WGS) entry which is preliminary data.</text>
</comment>
<reference evidence="12" key="1">
    <citation type="journal article" date="2020" name="Fungal Divers.">
        <title>Resolving the Mortierellaceae phylogeny through synthesis of multi-gene phylogenetics and phylogenomics.</title>
        <authorList>
            <person name="Vandepol N."/>
            <person name="Liber J."/>
            <person name="Desiro A."/>
            <person name="Na H."/>
            <person name="Kennedy M."/>
            <person name="Barry K."/>
            <person name="Grigoriev I.V."/>
            <person name="Miller A.N."/>
            <person name="O'Donnell K."/>
            <person name="Stajich J.E."/>
            <person name="Bonito G."/>
        </authorList>
    </citation>
    <scope>NUCLEOTIDE SEQUENCE</scope>
    <source>
        <strain evidence="12">REB-010B</strain>
    </source>
</reference>
<evidence type="ECO:0000259" key="11">
    <source>
        <dbReference type="Pfam" id="PF07885"/>
    </source>
</evidence>
<feature type="compositionally biased region" description="Low complexity" evidence="9">
    <location>
        <begin position="794"/>
        <end position="803"/>
    </location>
</feature>
<feature type="transmembrane region" description="Helical" evidence="10">
    <location>
        <begin position="98"/>
        <end position="119"/>
    </location>
</feature>
<feature type="compositionally biased region" description="Acidic residues" evidence="9">
    <location>
        <begin position="699"/>
        <end position="708"/>
    </location>
</feature>
<feature type="compositionally biased region" description="Low complexity" evidence="9">
    <location>
        <begin position="593"/>
        <end position="612"/>
    </location>
</feature>
<dbReference type="Pfam" id="PF07885">
    <property type="entry name" value="Ion_trans_2"/>
    <property type="match status" value="2"/>
</dbReference>
<evidence type="ECO:0000256" key="7">
    <source>
        <dbReference type="ARBA" id="ARBA00023303"/>
    </source>
</evidence>
<dbReference type="GO" id="GO:0022841">
    <property type="term" value="F:potassium ion leak channel activity"/>
    <property type="evidence" value="ECO:0007669"/>
    <property type="project" value="TreeGrafter"/>
</dbReference>